<proteinExistence type="predicted"/>
<feature type="compositionally biased region" description="Basic and acidic residues" evidence="1">
    <location>
        <begin position="328"/>
        <end position="337"/>
    </location>
</feature>
<feature type="compositionally biased region" description="Basic residues" evidence="1">
    <location>
        <begin position="25"/>
        <end position="36"/>
    </location>
</feature>
<keyword evidence="3" id="KW-1185">Reference proteome</keyword>
<reference evidence="2" key="1">
    <citation type="submission" date="2020-08" db="EMBL/GenBank/DDBJ databases">
        <title>Genome sequencing and assembly of the red palm weevil Rhynchophorus ferrugineus.</title>
        <authorList>
            <person name="Dias G.B."/>
            <person name="Bergman C.M."/>
            <person name="Manee M."/>
        </authorList>
    </citation>
    <scope>NUCLEOTIDE SEQUENCE</scope>
    <source>
        <strain evidence="2">AA-2017</strain>
        <tissue evidence="2">Whole larva</tissue>
    </source>
</reference>
<feature type="region of interest" description="Disordered" evidence="1">
    <location>
        <begin position="1"/>
        <end position="52"/>
    </location>
</feature>
<feature type="compositionally biased region" description="Basic and acidic residues" evidence="1">
    <location>
        <begin position="1"/>
        <end position="10"/>
    </location>
</feature>
<protein>
    <submittedName>
        <fullName evidence="2">Uncharacterized protein</fullName>
    </submittedName>
</protein>
<feature type="region of interest" description="Disordered" evidence="1">
    <location>
        <begin position="269"/>
        <end position="347"/>
    </location>
</feature>
<evidence type="ECO:0000256" key="1">
    <source>
        <dbReference type="SAM" id="MobiDB-lite"/>
    </source>
</evidence>
<dbReference type="EMBL" id="JAACXV010000277">
    <property type="protein sequence ID" value="KAF7280710.1"/>
    <property type="molecule type" value="Genomic_DNA"/>
</dbReference>
<sequence length="369" mass="39352">MGCFRRHGDDEPPLDPRGLRDIKPTRRPTSHLHPRHGTVIAGPRRSRPIVPRPPERSLVAAAAAAAVTFIINEKAPPEPRALPRTRPLALVFLTVRRCERAAPKLEVVVERFPSISATHHGPDGDGGRSKGYRSSYLADLGPDDPRTVTDNGNGRAYLLGDAFVYCGDSGGRRGGTSTGRGTRYTHRSLPFHLEFLPRTVRRSLVGSPRPAIKNLVTGVDASERIGIGAVGRNTPTTTATCTADKTSPNGPKGSAVAGSAAGCLAVIKGDRDPRGSRGGDGGTSTTTTTAAVRSPGWWTDGRGEFFSLSSGGDDEKRPDRGWWGGRGEGGRGRGEKIEVEDDDGSETLSPWTGSKIVLLLKTLIRHRVS</sequence>
<evidence type="ECO:0000313" key="2">
    <source>
        <dbReference type="EMBL" id="KAF7280710.1"/>
    </source>
</evidence>
<comment type="caution">
    <text evidence="2">The sequence shown here is derived from an EMBL/GenBank/DDBJ whole genome shotgun (WGS) entry which is preliminary data.</text>
</comment>
<evidence type="ECO:0000313" key="3">
    <source>
        <dbReference type="Proteomes" id="UP000625711"/>
    </source>
</evidence>
<name>A0A834MHV9_RHYFE</name>
<gene>
    <name evidence="2" type="ORF">GWI33_005567</name>
</gene>
<dbReference type="AlphaFoldDB" id="A0A834MHV9"/>
<dbReference type="Proteomes" id="UP000625711">
    <property type="component" value="Unassembled WGS sequence"/>
</dbReference>
<organism evidence="2 3">
    <name type="scientific">Rhynchophorus ferrugineus</name>
    <name type="common">Red palm weevil</name>
    <name type="synonym">Curculio ferrugineus</name>
    <dbReference type="NCBI Taxonomy" id="354439"/>
    <lineage>
        <taxon>Eukaryota</taxon>
        <taxon>Metazoa</taxon>
        <taxon>Ecdysozoa</taxon>
        <taxon>Arthropoda</taxon>
        <taxon>Hexapoda</taxon>
        <taxon>Insecta</taxon>
        <taxon>Pterygota</taxon>
        <taxon>Neoptera</taxon>
        <taxon>Endopterygota</taxon>
        <taxon>Coleoptera</taxon>
        <taxon>Polyphaga</taxon>
        <taxon>Cucujiformia</taxon>
        <taxon>Curculionidae</taxon>
        <taxon>Dryophthorinae</taxon>
        <taxon>Rhynchophorus</taxon>
    </lineage>
</organism>
<feature type="region of interest" description="Disordered" evidence="1">
    <location>
        <begin position="116"/>
        <end position="146"/>
    </location>
</feature>
<accession>A0A834MHV9</accession>